<organism evidence="5 6">
    <name type="scientific">Enterococcus alishanensis</name>
    <dbReference type="NCBI Taxonomy" id="1303817"/>
    <lineage>
        <taxon>Bacteria</taxon>
        <taxon>Bacillati</taxon>
        <taxon>Bacillota</taxon>
        <taxon>Bacilli</taxon>
        <taxon>Lactobacillales</taxon>
        <taxon>Enterococcaceae</taxon>
        <taxon>Enterococcus</taxon>
    </lineage>
</organism>
<evidence type="ECO:0000259" key="4">
    <source>
        <dbReference type="PROSITE" id="PS50931"/>
    </source>
</evidence>
<keyword evidence="3" id="KW-0804">Transcription</keyword>
<name>A0ABS6TDJ8_9ENTE</name>
<keyword evidence="1" id="KW-0805">Transcription regulation</keyword>
<gene>
    <name evidence="5" type="ORF">KUA55_09895</name>
</gene>
<evidence type="ECO:0000313" key="5">
    <source>
        <dbReference type="EMBL" id="MBV7390995.1"/>
    </source>
</evidence>
<dbReference type="Proteomes" id="UP000774130">
    <property type="component" value="Unassembled WGS sequence"/>
</dbReference>
<comment type="caution">
    <text evidence="5">The sequence shown here is derived from an EMBL/GenBank/DDBJ whole genome shotgun (WGS) entry which is preliminary data.</text>
</comment>
<dbReference type="InterPro" id="IPR005119">
    <property type="entry name" value="LysR_subst-bd"/>
</dbReference>
<accession>A0ABS6TDJ8</accession>
<evidence type="ECO:0000256" key="2">
    <source>
        <dbReference type="ARBA" id="ARBA00023125"/>
    </source>
</evidence>
<dbReference type="InterPro" id="IPR000847">
    <property type="entry name" value="LysR_HTH_N"/>
</dbReference>
<protein>
    <submittedName>
        <fullName evidence="5">LysR family transcriptional regulator</fullName>
    </submittedName>
</protein>
<dbReference type="Pfam" id="PF03466">
    <property type="entry name" value="LysR_substrate"/>
    <property type="match status" value="1"/>
</dbReference>
<dbReference type="Pfam" id="PF00126">
    <property type="entry name" value="HTH_1"/>
    <property type="match status" value="1"/>
</dbReference>
<dbReference type="InterPro" id="IPR050950">
    <property type="entry name" value="HTH-type_LysR_regulators"/>
</dbReference>
<keyword evidence="6" id="KW-1185">Reference proteome</keyword>
<dbReference type="PROSITE" id="PS50931">
    <property type="entry name" value="HTH_LYSR"/>
    <property type="match status" value="1"/>
</dbReference>
<dbReference type="CDD" id="cd05466">
    <property type="entry name" value="PBP2_LTTR_substrate"/>
    <property type="match status" value="1"/>
</dbReference>
<evidence type="ECO:0000313" key="6">
    <source>
        <dbReference type="Proteomes" id="UP000774130"/>
    </source>
</evidence>
<reference evidence="5 6" key="1">
    <citation type="submission" date="2021-06" db="EMBL/GenBank/DDBJ databases">
        <title>Enterococcus alishanensis sp. nov., a novel lactic acid bacterium isolated from fresh coffee beans.</title>
        <authorList>
            <person name="Chen Y.-S."/>
        </authorList>
    </citation>
    <scope>NUCLEOTIDE SEQUENCE [LARGE SCALE GENOMIC DNA]</scope>
    <source>
        <strain evidence="5 6">ALS3</strain>
    </source>
</reference>
<evidence type="ECO:0000256" key="3">
    <source>
        <dbReference type="ARBA" id="ARBA00023163"/>
    </source>
</evidence>
<proteinExistence type="predicted"/>
<dbReference type="PANTHER" id="PTHR30419">
    <property type="entry name" value="HTH-TYPE TRANSCRIPTIONAL REGULATOR YBHD"/>
    <property type="match status" value="1"/>
</dbReference>
<dbReference type="PANTHER" id="PTHR30419:SF8">
    <property type="entry name" value="NITROGEN ASSIMILATION TRANSCRIPTIONAL ACTIVATOR-RELATED"/>
    <property type="match status" value="1"/>
</dbReference>
<dbReference type="EMBL" id="JAHUZB010000003">
    <property type="protein sequence ID" value="MBV7390995.1"/>
    <property type="molecule type" value="Genomic_DNA"/>
</dbReference>
<dbReference type="RefSeq" id="WP_218326026.1">
    <property type="nucleotide sequence ID" value="NZ_JAHUZB010000003.1"/>
</dbReference>
<keyword evidence="2" id="KW-0238">DNA-binding</keyword>
<sequence length="293" mass="33658">MELRSYRYFWTIAEYGNITKAAQALHITQPTLSRQLKEMEEELATPLFIRENKRLILTDAGRYLKQRAEEIIELTERTEQEFLHQRQELFSGHISIGCIEGDNSDTLAMILEEFLSDYPQVTFNIFSNTSDEISDKLDAGLLDVAILIEPVPTEKYHRLPLPRKEVWGIWVDQTAFISQNKVLKPKDIIGLPLIMPQRPEPQKLLADWAGTTIDELNIRGNFNLSFNVFSLVENHIGAAFGISGVELHHRTGTTKFIPLDPPISTYSVFVWKKHRVNSAVVDGFIKRMQESFQ</sequence>
<feature type="domain" description="HTH lysR-type" evidence="4">
    <location>
        <begin position="1"/>
        <end position="58"/>
    </location>
</feature>
<evidence type="ECO:0000256" key="1">
    <source>
        <dbReference type="ARBA" id="ARBA00023015"/>
    </source>
</evidence>